<evidence type="ECO:0000259" key="1">
    <source>
        <dbReference type="PROSITE" id="PS51502"/>
    </source>
</evidence>
<dbReference type="Pfam" id="PF07876">
    <property type="entry name" value="Dabb"/>
    <property type="match status" value="1"/>
</dbReference>
<dbReference type="SUPFAM" id="SSF54909">
    <property type="entry name" value="Dimeric alpha+beta barrel"/>
    <property type="match status" value="1"/>
</dbReference>
<feature type="domain" description="Stress-response A/B barrel" evidence="1">
    <location>
        <begin position="3"/>
        <end position="95"/>
    </location>
</feature>
<evidence type="ECO:0000313" key="2">
    <source>
        <dbReference type="EMBL" id="SNR57459.1"/>
    </source>
</evidence>
<dbReference type="SMART" id="SM00886">
    <property type="entry name" value="Dabb"/>
    <property type="match status" value="1"/>
</dbReference>
<dbReference type="InterPro" id="IPR013097">
    <property type="entry name" value="Dabb"/>
</dbReference>
<protein>
    <submittedName>
        <fullName evidence="2">Stress responsive A/B Barrel Domain</fullName>
    </submittedName>
</protein>
<accession>A0A238XHP3</accession>
<dbReference type="Gene3D" id="3.30.70.100">
    <property type="match status" value="1"/>
</dbReference>
<dbReference type="Proteomes" id="UP000198420">
    <property type="component" value="Unassembled WGS sequence"/>
</dbReference>
<organism evidence="2 3">
    <name type="scientific">Actinomadura mexicana</name>
    <dbReference type="NCBI Taxonomy" id="134959"/>
    <lineage>
        <taxon>Bacteria</taxon>
        <taxon>Bacillati</taxon>
        <taxon>Actinomycetota</taxon>
        <taxon>Actinomycetes</taxon>
        <taxon>Streptosporangiales</taxon>
        <taxon>Thermomonosporaceae</taxon>
        <taxon>Actinomadura</taxon>
    </lineage>
</organism>
<dbReference type="EMBL" id="FZNP01000004">
    <property type="protein sequence ID" value="SNR57459.1"/>
    <property type="molecule type" value="Genomic_DNA"/>
</dbReference>
<reference evidence="3" key="1">
    <citation type="submission" date="2017-06" db="EMBL/GenBank/DDBJ databases">
        <authorList>
            <person name="Varghese N."/>
            <person name="Submissions S."/>
        </authorList>
    </citation>
    <scope>NUCLEOTIDE SEQUENCE [LARGE SCALE GENOMIC DNA]</scope>
    <source>
        <strain evidence="3">DSM 44485</strain>
    </source>
</reference>
<dbReference type="AlphaFoldDB" id="A0A238XHP3"/>
<evidence type="ECO:0000313" key="3">
    <source>
        <dbReference type="Proteomes" id="UP000198420"/>
    </source>
</evidence>
<dbReference type="RefSeq" id="WP_089311915.1">
    <property type="nucleotide sequence ID" value="NZ_FZNP01000004.1"/>
</dbReference>
<dbReference type="PROSITE" id="PS51502">
    <property type="entry name" value="S_R_A_B_BARREL"/>
    <property type="match status" value="1"/>
</dbReference>
<keyword evidence="3" id="KW-1185">Reference proteome</keyword>
<proteinExistence type="predicted"/>
<gene>
    <name evidence="2" type="ORF">SAMN06265355_104280</name>
</gene>
<sequence length="110" mass="11392">MNLVHIVLVRPRDGQESRADDLASRLAALAAELGAGDVYAGPDVSIEPFGGGYTTGLAIAFPGERARDAYLRNPRHAELARELPAAADSVLVVDLPAAATGLASQGAQRT</sequence>
<dbReference type="InterPro" id="IPR011008">
    <property type="entry name" value="Dimeric_a/b-barrel"/>
</dbReference>
<name>A0A238XHP3_9ACTN</name>